<protein>
    <recommendedName>
        <fullName evidence="3">Ras-GEF domain-containing protein</fullName>
    </recommendedName>
</protein>
<dbReference type="PANTHER" id="PTHR14247">
    <property type="entry name" value="BREAST CANCER ANTI-ESTROGEN RESISTANCE PROTEIN 3 HOMOLOG-LIKE PROTEIN"/>
    <property type="match status" value="1"/>
</dbReference>
<evidence type="ECO:0000256" key="2">
    <source>
        <dbReference type="SAM" id="MobiDB-lite"/>
    </source>
</evidence>
<feature type="compositionally biased region" description="Polar residues" evidence="2">
    <location>
        <begin position="331"/>
        <end position="340"/>
    </location>
</feature>
<evidence type="ECO:0000313" key="4">
    <source>
        <dbReference type="EMBL" id="CAL1615068.1"/>
    </source>
</evidence>
<dbReference type="InterPro" id="IPR001895">
    <property type="entry name" value="RASGEF_cat_dom"/>
</dbReference>
<keyword evidence="1" id="KW-0344">Guanine-nucleotide releasing factor</keyword>
<keyword evidence="5" id="KW-1185">Reference proteome</keyword>
<evidence type="ECO:0000259" key="3">
    <source>
        <dbReference type="PROSITE" id="PS50009"/>
    </source>
</evidence>
<dbReference type="InterPro" id="IPR051853">
    <property type="entry name" value="SH2-Ras-GEF_adapter"/>
</dbReference>
<dbReference type="AlphaFoldDB" id="A0AAV2MNN9"/>
<feature type="compositionally biased region" description="Basic and acidic residues" evidence="2">
    <location>
        <begin position="123"/>
        <end position="136"/>
    </location>
</feature>
<feature type="compositionally biased region" description="Basic and acidic residues" evidence="2">
    <location>
        <begin position="66"/>
        <end position="76"/>
    </location>
</feature>
<dbReference type="Proteomes" id="UP001497482">
    <property type="component" value="Chromosome 9"/>
</dbReference>
<dbReference type="GO" id="GO:0007264">
    <property type="term" value="P:small GTPase-mediated signal transduction"/>
    <property type="evidence" value="ECO:0007669"/>
    <property type="project" value="InterPro"/>
</dbReference>
<dbReference type="SUPFAM" id="SSF48366">
    <property type="entry name" value="Ras GEF"/>
    <property type="match status" value="1"/>
</dbReference>
<dbReference type="PROSITE" id="PS50009">
    <property type="entry name" value="RASGEF_CAT"/>
    <property type="match status" value="1"/>
</dbReference>
<dbReference type="Gene3D" id="1.10.840.10">
    <property type="entry name" value="Ras guanine-nucleotide exchange factors catalytic domain"/>
    <property type="match status" value="1"/>
</dbReference>
<feature type="compositionally biased region" description="Basic and acidic residues" evidence="2">
    <location>
        <begin position="169"/>
        <end position="181"/>
    </location>
</feature>
<feature type="compositionally biased region" description="Polar residues" evidence="2">
    <location>
        <begin position="258"/>
        <end position="271"/>
    </location>
</feature>
<proteinExistence type="predicted"/>
<feature type="region of interest" description="Disordered" evidence="2">
    <location>
        <begin position="331"/>
        <end position="387"/>
    </location>
</feature>
<name>A0AAV2MNN9_KNICA</name>
<feature type="region of interest" description="Disordered" evidence="2">
    <location>
        <begin position="201"/>
        <end position="273"/>
    </location>
</feature>
<feature type="region of interest" description="Disordered" evidence="2">
    <location>
        <begin position="63"/>
        <end position="82"/>
    </location>
</feature>
<dbReference type="InterPro" id="IPR036964">
    <property type="entry name" value="RASGEF_cat_dom_sf"/>
</dbReference>
<accession>A0AAV2MNN9</accession>
<gene>
    <name evidence="4" type="ORF">KC01_LOCUS41071</name>
</gene>
<dbReference type="PANTHER" id="PTHR14247:SF6">
    <property type="entry name" value="SH2 DOMAIN-CONTAINING PROTEIN 3C"/>
    <property type="match status" value="1"/>
</dbReference>
<feature type="compositionally biased region" description="Basic and acidic residues" evidence="2">
    <location>
        <begin position="341"/>
        <end position="367"/>
    </location>
</feature>
<sequence length="749" mass="83385">MKKCKLSLKWFGSLSNLSKERPVPVHDGREAEEAWLHGVGDKLRPLCYARSAQMYTHVGTVPRGTRTKEHTQDDGSKCSLENVRDSPLLGALQTRAPVSTSPAAPLSPRCHSGGGETQLKPKSCCEEERTEKKEKEEDSSEGVYVVMEPVQLQTPALPEKEGRGRRRANRDQSDGRRESVKFSKSLCEDAGLDLSHREMDVQRPDQGSLSPQSGEERPLPSAEQNQTVSKVTLTLKMKESVESPADPTISESDCDSLSPVSLATTENSQANEAHERLTLQKASSNQDLMPSNQDLTQDISQDLNKDLQNQDLYLDLNQDCVMVKSLDKQSVNQSTNQMDQSLKEESKADSNQHLRKDTIEDPEHDLDQDSNQDSDQDSSGYTELVPQSYVERLRIEDQGSETLKAKEASFEALESTSCFSPTYETTSCFSPLSYRSALMSSENRPLEVNVLRRVKHVLSQVHPKMAALHMTRADCVVGRIVQVSPQQQRTMGVSSGVELLTLPHGQQLRLDLLERFETMALALAVQILGCTGTLEERAALVNRLIQTASELRSAVGNLFGFGAVMRALQLPQVSRLDQTWAMLRQRHTESAVLFEKTLRPFMKNLNEGRETHPLSSTSFPHVLPLLCLMERGAPGPVMTTEEAPGDLPQLWDYDLGVDALMFHLSAARTMAQLSNVYKSNASSQLHGLEDDPELGEIFSTEFQQRLLWGHRGATAPQALRYDKFNQVLTALSNRLEPPRTRTKVGLTQI</sequence>
<dbReference type="EMBL" id="OZ035831">
    <property type="protein sequence ID" value="CAL1615068.1"/>
    <property type="molecule type" value="Genomic_DNA"/>
</dbReference>
<feature type="compositionally biased region" description="Polar residues" evidence="2">
    <location>
        <begin position="222"/>
        <end position="232"/>
    </location>
</feature>
<feature type="domain" description="Ras-GEF" evidence="3">
    <location>
        <begin position="462"/>
        <end position="738"/>
    </location>
</feature>
<organism evidence="4 5">
    <name type="scientific">Knipowitschia caucasica</name>
    <name type="common">Caucasian dwarf goby</name>
    <name type="synonym">Pomatoschistus caucasicus</name>
    <dbReference type="NCBI Taxonomy" id="637954"/>
    <lineage>
        <taxon>Eukaryota</taxon>
        <taxon>Metazoa</taxon>
        <taxon>Chordata</taxon>
        <taxon>Craniata</taxon>
        <taxon>Vertebrata</taxon>
        <taxon>Euteleostomi</taxon>
        <taxon>Actinopterygii</taxon>
        <taxon>Neopterygii</taxon>
        <taxon>Teleostei</taxon>
        <taxon>Neoteleostei</taxon>
        <taxon>Acanthomorphata</taxon>
        <taxon>Gobiaria</taxon>
        <taxon>Gobiiformes</taxon>
        <taxon>Gobioidei</taxon>
        <taxon>Gobiidae</taxon>
        <taxon>Gobiinae</taxon>
        <taxon>Knipowitschia</taxon>
    </lineage>
</organism>
<dbReference type="GO" id="GO:0005085">
    <property type="term" value="F:guanyl-nucleotide exchange factor activity"/>
    <property type="evidence" value="ECO:0007669"/>
    <property type="project" value="UniProtKB-KW"/>
</dbReference>
<evidence type="ECO:0000256" key="1">
    <source>
        <dbReference type="PROSITE-ProRule" id="PRU00168"/>
    </source>
</evidence>
<feature type="region of interest" description="Disordered" evidence="2">
    <location>
        <begin position="94"/>
        <end position="184"/>
    </location>
</feature>
<dbReference type="SMART" id="SM00147">
    <property type="entry name" value="RasGEF"/>
    <property type="match status" value="1"/>
</dbReference>
<reference evidence="4 5" key="1">
    <citation type="submission" date="2024-04" db="EMBL/GenBank/DDBJ databases">
        <authorList>
            <person name="Waldvogel A.-M."/>
            <person name="Schoenle A."/>
        </authorList>
    </citation>
    <scope>NUCLEOTIDE SEQUENCE [LARGE SCALE GENOMIC DNA]</scope>
</reference>
<evidence type="ECO:0000313" key="5">
    <source>
        <dbReference type="Proteomes" id="UP001497482"/>
    </source>
</evidence>
<dbReference type="Pfam" id="PF00617">
    <property type="entry name" value="RasGEF"/>
    <property type="match status" value="1"/>
</dbReference>
<dbReference type="InterPro" id="IPR023578">
    <property type="entry name" value="Ras_GEF_dom_sf"/>
</dbReference>